<gene>
    <name evidence="2" type="ORF">MA16_Dca002249</name>
</gene>
<keyword evidence="3" id="KW-1185">Reference proteome</keyword>
<sequence length="151" mass="15912">MPSPNATTSIIPPQIPSNLPNRTTPAIPPSLPSQPPINDIPLIKDSIPNLNSPNEDLSSFSLPSSPSRNHIVNVITSASSAKAPSFIKGLSLLSETPLQSPNKFVALLQEEPPDDTISTDASSEQSSAPMLQNAKASKGVKKTRPSNSKAR</sequence>
<reference evidence="2 3" key="2">
    <citation type="journal article" date="2017" name="Nature">
        <title>The Apostasia genome and the evolution of orchids.</title>
        <authorList>
            <person name="Zhang G.Q."/>
            <person name="Liu K.W."/>
            <person name="Li Z."/>
            <person name="Lohaus R."/>
            <person name="Hsiao Y.Y."/>
            <person name="Niu S.C."/>
            <person name="Wang J.Y."/>
            <person name="Lin Y.C."/>
            <person name="Xu Q."/>
            <person name="Chen L.J."/>
            <person name="Yoshida K."/>
            <person name="Fujiwara S."/>
            <person name="Wang Z.W."/>
            <person name="Zhang Y.Q."/>
            <person name="Mitsuda N."/>
            <person name="Wang M."/>
            <person name="Liu G.H."/>
            <person name="Pecoraro L."/>
            <person name="Huang H.X."/>
            <person name="Xiao X.J."/>
            <person name="Lin M."/>
            <person name="Wu X.Y."/>
            <person name="Wu W.L."/>
            <person name="Chen Y.Y."/>
            <person name="Chang S.B."/>
            <person name="Sakamoto S."/>
            <person name="Ohme-Takagi M."/>
            <person name="Yagi M."/>
            <person name="Zeng S.J."/>
            <person name="Shen C.Y."/>
            <person name="Yeh C.M."/>
            <person name="Luo Y.B."/>
            <person name="Tsai W.C."/>
            <person name="Van de Peer Y."/>
            <person name="Liu Z.J."/>
        </authorList>
    </citation>
    <scope>NUCLEOTIDE SEQUENCE [LARGE SCALE GENOMIC DNA]</scope>
    <source>
        <tissue evidence="2">The whole plant</tissue>
    </source>
</reference>
<organism evidence="2 3">
    <name type="scientific">Dendrobium catenatum</name>
    <dbReference type="NCBI Taxonomy" id="906689"/>
    <lineage>
        <taxon>Eukaryota</taxon>
        <taxon>Viridiplantae</taxon>
        <taxon>Streptophyta</taxon>
        <taxon>Embryophyta</taxon>
        <taxon>Tracheophyta</taxon>
        <taxon>Spermatophyta</taxon>
        <taxon>Magnoliopsida</taxon>
        <taxon>Liliopsida</taxon>
        <taxon>Asparagales</taxon>
        <taxon>Orchidaceae</taxon>
        <taxon>Epidendroideae</taxon>
        <taxon>Malaxideae</taxon>
        <taxon>Dendrobiinae</taxon>
        <taxon>Dendrobium</taxon>
    </lineage>
</organism>
<feature type="region of interest" description="Disordered" evidence="1">
    <location>
        <begin position="1"/>
        <end position="66"/>
    </location>
</feature>
<reference evidence="2 3" key="1">
    <citation type="journal article" date="2016" name="Sci. Rep.">
        <title>The Dendrobium catenatum Lindl. genome sequence provides insights into polysaccharide synthase, floral development and adaptive evolution.</title>
        <authorList>
            <person name="Zhang G.Q."/>
            <person name="Xu Q."/>
            <person name="Bian C."/>
            <person name="Tsai W.C."/>
            <person name="Yeh C.M."/>
            <person name="Liu K.W."/>
            <person name="Yoshida K."/>
            <person name="Zhang L.S."/>
            <person name="Chang S.B."/>
            <person name="Chen F."/>
            <person name="Shi Y."/>
            <person name="Su Y.Y."/>
            <person name="Zhang Y.Q."/>
            <person name="Chen L.J."/>
            <person name="Yin Y."/>
            <person name="Lin M."/>
            <person name="Huang H."/>
            <person name="Deng H."/>
            <person name="Wang Z.W."/>
            <person name="Zhu S.L."/>
            <person name="Zhao X."/>
            <person name="Deng C."/>
            <person name="Niu S.C."/>
            <person name="Huang J."/>
            <person name="Wang M."/>
            <person name="Liu G.H."/>
            <person name="Yang H.J."/>
            <person name="Xiao X.J."/>
            <person name="Hsiao Y.Y."/>
            <person name="Wu W.L."/>
            <person name="Chen Y.Y."/>
            <person name="Mitsuda N."/>
            <person name="Ohme-Takagi M."/>
            <person name="Luo Y.B."/>
            <person name="Van de Peer Y."/>
            <person name="Liu Z.J."/>
        </authorList>
    </citation>
    <scope>NUCLEOTIDE SEQUENCE [LARGE SCALE GENOMIC DNA]</scope>
    <source>
        <tissue evidence="2">The whole plant</tissue>
    </source>
</reference>
<evidence type="ECO:0000313" key="2">
    <source>
        <dbReference type="EMBL" id="PKU68981.1"/>
    </source>
</evidence>
<accession>A0A2I0VZY7</accession>
<dbReference type="Proteomes" id="UP000233837">
    <property type="component" value="Unassembled WGS sequence"/>
</dbReference>
<feature type="compositionally biased region" description="Polar residues" evidence="1">
    <location>
        <begin position="116"/>
        <end position="130"/>
    </location>
</feature>
<protein>
    <submittedName>
        <fullName evidence="2">Uncharacterized protein</fullName>
    </submittedName>
</protein>
<dbReference type="AlphaFoldDB" id="A0A2I0VZY7"/>
<evidence type="ECO:0000256" key="1">
    <source>
        <dbReference type="SAM" id="MobiDB-lite"/>
    </source>
</evidence>
<feature type="compositionally biased region" description="Basic residues" evidence="1">
    <location>
        <begin position="138"/>
        <end position="151"/>
    </location>
</feature>
<feature type="compositionally biased region" description="Polar residues" evidence="1">
    <location>
        <begin position="1"/>
        <end position="24"/>
    </location>
</feature>
<feature type="compositionally biased region" description="Pro residues" evidence="1">
    <location>
        <begin position="26"/>
        <end position="35"/>
    </location>
</feature>
<evidence type="ECO:0000313" key="3">
    <source>
        <dbReference type="Proteomes" id="UP000233837"/>
    </source>
</evidence>
<feature type="compositionally biased region" description="Low complexity" evidence="1">
    <location>
        <begin position="57"/>
        <end position="66"/>
    </location>
</feature>
<name>A0A2I0VZY7_9ASPA</name>
<dbReference type="EMBL" id="KZ503041">
    <property type="protein sequence ID" value="PKU68981.1"/>
    <property type="molecule type" value="Genomic_DNA"/>
</dbReference>
<proteinExistence type="predicted"/>
<feature type="region of interest" description="Disordered" evidence="1">
    <location>
        <begin position="110"/>
        <end position="151"/>
    </location>
</feature>